<protein>
    <submittedName>
        <fullName evidence="1">Uncharacterized protein</fullName>
    </submittedName>
</protein>
<gene>
    <name evidence="1" type="ORF">KOM_12_561</name>
</gene>
<reference evidence="1" key="1">
    <citation type="submission" date="2021-06" db="EMBL/GenBank/DDBJ databases">
        <authorList>
            <person name="Rolland C."/>
        </authorList>
    </citation>
    <scope>NUCLEOTIDE SEQUENCE</scope>
    <source>
        <strain evidence="1">347.936635</strain>
    </source>
</reference>
<proteinExistence type="predicted"/>
<dbReference type="EMBL" id="MZ420154">
    <property type="protein sequence ID" value="QYA18829.1"/>
    <property type="molecule type" value="Genomic_DNA"/>
</dbReference>
<name>A0A8F8KRI5_9VIRU</name>
<sequence length="643" mass="73644">MQNETQENVWEIVLMLDKPLLLTQTPTRKQFDLLQDDWLNVDCTERVFRVPKPDICTNMLTDKDCNRLKQAFAWISTNSPFITNTLPYGVPMPIECWKIIEYCLDFLLASKDVYRKYCHLLENQSSCLETYLLYLKVCKKFNWIPIGMPESTTIEQLLDAQRWGPINSALLVQQWNELNQKCEAQYLNPCTDDKHYKESIERLRQMNPILFHPKMKDAFERFGAIIAGGSILSALDPSIPTLPTSDIDIFHNYHYYLGFTPAVLSVLEKEFDEYAHQVIHTDHVTNIYFTPKNKESQPIKPLQIVYSSAVHSKEMVSSFHMDYVRTYFDPTTELFFAAPEAIISWDSKVISVLNHPCNTKSMAKALYKGFTFSSAINTKHAFPATTWSHLTTKILEHSALPTQESESDEDGSLVHGHAMAAAADIEAEVEQDRMYANLQTRKASCNIHNARWTIGEPITNNPRYNSFPLHAETAHGLVGLPVAETPLCDIQIDDHLAVEQGQVALVYLTPEDHENEDWRLLAQLNEKFDERMKNKVVATYRSHPRPRISVPVKIENRMIASTVDDVTYLKFVLVENSAVYLDGILVKIGDIVPRGSHQTFKGFCAFQITHLYTAYGLAMVRQEALDVTTRKEVVDLHLFTKQQ</sequence>
<evidence type="ECO:0000313" key="1">
    <source>
        <dbReference type="EMBL" id="QYA18829.1"/>
    </source>
</evidence>
<organism evidence="1">
    <name type="scientific">Clandestinovirus</name>
    <dbReference type="NCBI Taxonomy" id="2831644"/>
    <lineage>
        <taxon>Viruses</taxon>
    </lineage>
</organism>
<accession>A0A8F8KRI5</accession>